<evidence type="ECO:0000256" key="1">
    <source>
        <dbReference type="SAM" id="MobiDB-lite"/>
    </source>
</evidence>
<dbReference type="EMBL" id="LR877165">
    <property type="protein sequence ID" value="CAD2221422.1"/>
    <property type="molecule type" value="Genomic_DNA"/>
</dbReference>
<name>A0A7G2CT72_9TRYP</name>
<gene>
    <name evidence="3" type="ORF">ADEAN_000895400</name>
</gene>
<feature type="region of interest" description="Disordered" evidence="1">
    <location>
        <begin position="1"/>
        <end position="39"/>
    </location>
</feature>
<feature type="compositionally biased region" description="Basic and acidic residues" evidence="1">
    <location>
        <begin position="1"/>
        <end position="10"/>
    </location>
</feature>
<dbReference type="VEuPathDB" id="TriTrypDB:ADEAN_000895400"/>
<dbReference type="PANTHER" id="PTHR30094:SF14">
    <property type="entry name" value="D-ALANYL-GLYCYL ENDOPEPTIDASE-LIKE PROTEIN"/>
    <property type="match status" value="1"/>
</dbReference>
<feature type="transmembrane region" description="Helical" evidence="2">
    <location>
        <begin position="71"/>
        <end position="90"/>
    </location>
</feature>
<evidence type="ECO:0000313" key="3">
    <source>
        <dbReference type="EMBL" id="CAD2221422.1"/>
    </source>
</evidence>
<keyword evidence="2" id="KW-0472">Membrane</keyword>
<protein>
    <submittedName>
        <fullName evidence="3">Uncharacterized protein</fullName>
    </submittedName>
</protein>
<dbReference type="OrthoDB" id="272188at2759"/>
<proteinExistence type="predicted"/>
<dbReference type="InterPro" id="IPR051705">
    <property type="entry name" value="Gsp_Synthetase/Amidase"/>
</dbReference>
<feature type="region of interest" description="Disordered" evidence="1">
    <location>
        <begin position="248"/>
        <end position="267"/>
    </location>
</feature>
<dbReference type="InterPro" id="IPR038765">
    <property type="entry name" value="Papain-like_cys_pep_sf"/>
</dbReference>
<keyword evidence="2" id="KW-0812">Transmembrane</keyword>
<dbReference type="SUPFAM" id="SSF54001">
    <property type="entry name" value="Cysteine proteinases"/>
    <property type="match status" value="1"/>
</dbReference>
<dbReference type="Proteomes" id="UP000515908">
    <property type="component" value="Chromosome 21"/>
</dbReference>
<sequence length="267" mass="30325">MQERKQKSRPDPLNFPGEEKVEVGETQYGTFTESRGEGDKTAEKDLTLWQYMTSPSSPLRVHIQEHCQHQWVAVVVSILLFLIILYIVSFSQNPQRPDFCTTNFGTYLGESRGISAYSNCNHDYNSNVMPHYISIGLQKHFTGNKWHSVEYVRRFWMVTRWISLPVVNLPYKFSTITSATNVNSPNRNSSSVKIQHYANLPLSTYLKGVPSVPVGGGVNENNVPMKEWVLNKDLAMIQEGDILIYPKNKKDTAPRPRGGGRWCDGAV</sequence>
<feature type="compositionally biased region" description="Gly residues" evidence="1">
    <location>
        <begin position="257"/>
        <end position="267"/>
    </location>
</feature>
<accession>A0A7G2CT72</accession>
<dbReference type="AlphaFoldDB" id="A0A7G2CT72"/>
<evidence type="ECO:0000313" key="4">
    <source>
        <dbReference type="Proteomes" id="UP000515908"/>
    </source>
</evidence>
<reference evidence="3 4" key="1">
    <citation type="submission" date="2020-08" db="EMBL/GenBank/DDBJ databases">
        <authorList>
            <person name="Newling K."/>
            <person name="Davey J."/>
            <person name="Forrester S."/>
        </authorList>
    </citation>
    <scope>NUCLEOTIDE SEQUENCE [LARGE SCALE GENOMIC DNA]</scope>
    <source>
        <strain evidence="4">Crithidia deanei Carvalho (ATCC PRA-265)</strain>
    </source>
</reference>
<dbReference type="Gene3D" id="3.90.1720.10">
    <property type="entry name" value="endopeptidase domain like (from Nostoc punctiforme)"/>
    <property type="match status" value="1"/>
</dbReference>
<keyword evidence="2" id="KW-1133">Transmembrane helix</keyword>
<dbReference type="GO" id="GO:0016874">
    <property type="term" value="F:ligase activity"/>
    <property type="evidence" value="ECO:0007669"/>
    <property type="project" value="TreeGrafter"/>
</dbReference>
<dbReference type="PANTHER" id="PTHR30094">
    <property type="entry name" value="BIFUNCTIONAL GLUTATHIONYLSPERMIDINE SYNTHETASE/AMIDASE-RELATED"/>
    <property type="match status" value="1"/>
</dbReference>
<evidence type="ECO:0000256" key="2">
    <source>
        <dbReference type="SAM" id="Phobius"/>
    </source>
</evidence>
<keyword evidence="4" id="KW-1185">Reference proteome</keyword>
<organism evidence="3 4">
    <name type="scientific">Angomonas deanei</name>
    <dbReference type="NCBI Taxonomy" id="59799"/>
    <lineage>
        <taxon>Eukaryota</taxon>
        <taxon>Discoba</taxon>
        <taxon>Euglenozoa</taxon>
        <taxon>Kinetoplastea</taxon>
        <taxon>Metakinetoplastina</taxon>
        <taxon>Trypanosomatida</taxon>
        <taxon>Trypanosomatidae</taxon>
        <taxon>Strigomonadinae</taxon>
        <taxon>Angomonas</taxon>
    </lineage>
</organism>